<dbReference type="AlphaFoldDB" id="A0AAI9EF59"/>
<accession>A0AAI9EF59</accession>
<feature type="compositionally biased region" description="Low complexity" evidence="7">
    <location>
        <begin position="562"/>
        <end position="578"/>
    </location>
</feature>
<evidence type="ECO:0000256" key="4">
    <source>
        <dbReference type="ARBA" id="ARBA00023125"/>
    </source>
</evidence>
<protein>
    <submittedName>
        <fullName evidence="8">Rap30 74 interaction domain-containing</fullName>
    </submittedName>
</protein>
<keyword evidence="3" id="KW-0805">Transcription regulation</keyword>
<dbReference type="GO" id="GO:0032968">
    <property type="term" value="P:positive regulation of transcription elongation by RNA polymerase II"/>
    <property type="evidence" value="ECO:0007669"/>
    <property type="project" value="InterPro"/>
</dbReference>
<sequence>MSASPAPAPSGPNSTTPNTGGPAPVVRRKAPKTSIFNTKKPVRKAAPARPPTQRSAPPSAPNPAPAPPTTQTTAAQDADGEWDEFPIFIRKSSLEEGLRHHALKLRSRLDEQSGKPMVVDPYDESQFTRPLRLHRRYARDKMETGEQSEADGIDDTEREALYKRRAERQAEREENQKLIAPTGGDSSKPTKKKNQKKVEEGRDESNPARQKRQQLRYEEARPWHLEDFEGKNMWAGSYESALSESSIMLRLDRDGFRMVPIEKWYQFVQTGKVKSDLTSDDIEKLMNKKVRMDRWGLGTQKANEEARREEMRRVAEQRRMRDEDDEPRLEDRAEFDADRDMLDMDWKDEFQDDDEGVLIQGDEGEDEKEIEQKLWMEMRAAGLGGTGVKEEDLDPEEEERQKQIAEEEEKKKARRLRKQLKKREHRGEYESDSDDLDSDTEEEEDEEKKKEEAAKAALPNGDKSGASSRGTNTPSGRPEKRPNPDLSDASGNESSRKKAKLNGSAGLGKAHGGARSLSPDAAKTKPRSTGGSGSGSDTDTSRPGRPKLKLRNSPPSGNTPNGSRAASPAASGSRAQSPNTNGATKSAFPTIEEVKAAIPPTGIEIKALVGLFKAKVGNRSAEFIALVKSAGVQDKRAPGRILPKA</sequence>
<name>A0AAI9EF59_9PEZI</name>
<feature type="region of interest" description="Disordered" evidence="7">
    <location>
        <begin position="136"/>
        <end position="218"/>
    </location>
</feature>
<feature type="region of interest" description="Disordered" evidence="7">
    <location>
        <begin position="106"/>
        <end position="125"/>
    </location>
</feature>
<organism evidence="8 9">
    <name type="scientific">Lecanosticta acicola</name>
    <dbReference type="NCBI Taxonomy" id="111012"/>
    <lineage>
        <taxon>Eukaryota</taxon>
        <taxon>Fungi</taxon>
        <taxon>Dikarya</taxon>
        <taxon>Ascomycota</taxon>
        <taxon>Pezizomycotina</taxon>
        <taxon>Dothideomycetes</taxon>
        <taxon>Dothideomycetidae</taxon>
        <taxon>Mycosphaerellales</taxon>
        <taxon>Mycosphaerellaceae</taxon>
        <taxon>Lecanosticta</taxon>
    </lineage>
</organism>
<feature type="compositionally biased region" description="Acidic residues" evidence="7">
    <location>
        <begin position="430"/>
        <end position="446"/>
    </location>
</feature>
<dbReference type="InterPro" id="IPR011039">
    <property type="entry name" value="TFIIF_interaction"/>
</dbReference>
<dbReference type="InterPro" id="IPR008851">
    <property type="entry name" value="TFIIF-alpha"/>
</dbReference>
<keyword evidence="5" id="KW-0804">Transcription</keyword>
<dbReference type="GO" id="GO:0003677">
    <property type="term" value="F:DNA binding"/>
    <property type="evidence" value="ECO:0007669"/>
    <property type="project" value="UniProtKB-KW"/>
</dbReference>
<evidence type="ECO:0000256" key="6">
    <source>
        <dbReference type="ARBA" id="ARBA00023242"/>
    </source>
</evidence>
<feature type="compositionally biased region" description="Basic and acidic residues" evidence="7">
    <location>
        <begin position="399"/>
        <end position="411"/>
    </location>
</feature>
<keyword evidence="6" id="KW-0539">Nucleus</keyword>
<keyword evidence="9" id="KW-1185">Reference proteome</keyword>
<feature type="compositionally biased region" description="Basic and acidic residues" evidence="7">
    <location>
        <begin position="196"/>
        <end position="206"/>
    </location>
</feature>
<feature type="compositionally biased region" description="Acidic residues" evidence="7">
    <location>
        <begin position="350"/>
        <end position="369"/>
    </location>
</feature>
<reference evidence="8" key="1">
    <citation type="submission" date="2023-11" db="EMBL/GenBank/DDBJ databases">
        <authorList>
            <person name="Alioto T."/>
            <person name="Alioto T."/>
            <person name="Gomez Garrido J."/>
        </authorList>
    </citation>
    <scope>NUCLEOTIDE SEQUENCE</scope>
</reference>
<keyword evidence="4" id="KW-0238">DNA-binding</keyword>
<evidence type="ECO:0000256" key="1">
    <source>
        <dbReference type="ARBA" id="ARBA00004123"/>
    </source>
</evidence>
<feature type="compositionally biased region" description="Basic and acidic residues" evidence="7">
    <location>
        <begin position="302"/>
        <end position="322"/>
    </location>
</feature>
<dbReference type="SUPFAM" id="SSF50916">
    <property type="entry name" value="Rap30/74 interaction domains"/>
    <property type="match status" value="1"/>
</dbReference>
<feature type="compositionally biased region" description="Basic and acidic residues" evidence="7">
    <location>
        <begin position="329"/>
        <end position="349"/>
    </location>
</feature>
<feature type="compositionally biased region" description="Basic residues" evidence="7">
    <location>
        <begin position="412"/>
        <end position="424"/>
    </location>
</feature>
<proteinExistence type="inferred from homology"/>
<dbReference type="GO" id="GO:0016251">
    <property type="term" value="F:RNA polymerase II general transcription initiation factor activity"/>
    <property type="evidence" value="ECO:0007669"/>
    <property type="project" value="TreeGrafter"/>
</dbReference>
<evidence type="ECO:0000256" key="5">
    <source>
        <dbReference type="ARBA" id="ARBA00023163"/>
    </source>
</evidence>
<dbReference type="PANTHER" id="PTHR13011">
    <property type="entry name" value="TFIIF-ALPHA"/>
    <property type="match status" value="1"/>
</dbReference>
<dbReference type="PANTHER" id="PTHR13011:SF0">
    <property type="entry name" value="GENERAL TRANSCRIPTION FACTOR IIF SUBUNIT 1"/>
    <property type="match status" value="1"/>
</dbReference>
<feature type="compositionally biased region" description="Low complexity" evidence="7">
    <location>
        <begin position="11"/>
        <end position="24"/>
    </location>
</feature>
<evidence type="ECO:0000313" key="9">
    <source>
        <dbReference type="Proteomes" id="UP001296104"/>
    </source>
</evidence>
<evidence type="ECO:0000313" key="8">
    <source>
        <dbReference type="EMBL" id="CAK4034133.1"/>
    </source>
</evidence>
<feature type="compositionally biased region" description="Acidic residues" evidence="7">
    <location>
        <begin position="146"/>
        <end position="157"/>
    </location>
</feature>
<evidence type="ECO:0000256" key="2">
    <source>
        <dbReference type="ARBA" id="ARBA00005249"/>
    </source>
</evidence>
<comment type="subcellular location">
    <subcellularLocation>
        <location evidence="1">Nucleus</location>
    </subcellularLocation>
</comment>
<dbReference type="EMBL" id="CAVMBE010000105">
    <property type="protein sequence ID" value="CAK4034133.1"/>
    <property type="molecule type" value="Genomic_DNA"/>
</dbReference>
<feature type="region of interest" description="Disordered" evidence="7">
    <location>
        <begin position="301"/>
        <end position="588"/>
    </location>
</feature>
<dbReference type="GO" id="GO:0001096">
    <property type="term" value="F:TFIIF-class transcription factor complex binding"/>
    <property type="evidence" value="ECO:0007669"/>
    <property type="project" value="TreeGrafter"/>
</dbReference>
<comment type="similarity">
    <text evidence="2">Belongs to the TFIIF alpha subunit family.</text>
</comment>
<evidence type="ECO:0000256" key="3">
    <source>
        <dbReference type="ARBA" id="ARBA00023015"/>
    </source>
</evidence>
<feature type="region of interest" description="Disordered" evidence="7">
    <location>
        <begin position="1"/>
        <end position="83"/>
    </location>
</feature>
<dbReference type="Proteomes" id="UP001296104">
    <property type="component" value="Unassembled WGS sequence"/>
</dbReference>
<evidence type="ECO:0000256" key="7">
    <source>
        <dbReference type="SAM" id="MobiDB-lite"/>
    </source>
</evidence>
<dbReference type="GO" id="GO:0005674">
    <property type="term" value="C:transcription factor TFIIF complex"/>
    <property type="evidence" value="ECO:0007669"/>
    <property type="project" value="TreeGrafter"/>
</dbReference>
<feature type="compositionally biased region" description="Polar residues" evidence="7">
    <location>
        <begin position="465"/>
        <end position="475"/>
    </location>
</feature>
<feature type="compositionally biased region" description="Pro residues" evidence="7">
    <location>
        <begin position="1"/>
        <end position="10"/>
    </location>
</feature>
<comment type="caution">
    <text evidence="8">The sequence shown here is derived from an EMBL/GenBank/DDBJ whole genome shotgun (WGS) entry which is preliminary data.</text>
</comment>
<feature type="compositionally biased region" description="Basic and acidic residues" evidence="7">
    <location>
        <begin position="158"/>
        <end position="176"/>
    </location>
</feature>
<dbReference type="GO" id="GO:0006367">
    <property type="term" value="P:transcription initiation at RNA polymerase II promoter"/>
    <property type="evidence" value="ECO:0007669"/>
    <property type="project" value="InterPro"/>
</dbReference>
<feature type="compositionally biased region" description="Pro residues" evidence="7">
    <location>
        <begin position="58"/>
        <end position="68"/>
    </location>
</feature>
<gene>
    <name evidence="8" type="ORF">LECACI_7A009291</name>
</gene>